<proteinExistence type="predicted"/>
<organism evidence="1">
    <name type="scientific">Tanacetum cinerariifolium</name>
    <name type="common">Dalmatian daisy</name>
    <name type="synonym">Chrysanthemum cinerariifolium</name>
    <dbReference type="NCBI Taxonomy" id="118510"/>
    <lineage>
        <taxon>Eukaryota</taxon>
        <taxon>Viridiplantae</taxon>
        <taxon>Streptophyta</taxon>
        <taxon>Embryophyta</taxon>
        <taxon>Tracheophyta</taxon>
        <taxon>Spermatophyta</taxon>
        <taxon>Magnoliopsida</taxon>
        <taxon>eudicotyledons</taxon>
        <taxon>Gunneridae</taxon>
        <taxon>Pentapetalae</taxon>
        <taxon>asterids</taxon>
        <taxon>campanulids</taxon>
        <taxon>Asterales</taxon>
        <taxon>Asteraceae</taxon>
        <taxon>Asteroideae</taxon>
        <taxon>Anthemideae</taxon>
        <taxon>Anthemidinae</taxon>
        <taxon>Tanacetum</taxon>
    </lineage>
</organism>
<accession>A0A699KIE8</accession>
<gene>
    <name evidence="1" type="ORF">Tci_667795</name>
</gene>
<evidence type="ECO:0000313" key="1">
    <source>
        <dbReference type="EMBL" id="GFA95823.1"/>
    </source>
</evidence>
<sequence>MLLAPYSSLRDKDLQESKDPQVYFLMTDYSLWEVILIGDAPLLTRVIEGVVHPVALTTAEQRLARKNELKAKVYNPQLDNDDLKQIDADDLEEMDLKWRGHFTRECRSPKDNKRNVPMETQKGMYQWRLLCLMHWFHSVMVWEAMTKAFRQKKNQPTMPSWHSPPQALPVLIMR</sequence>
<protein>
    <submittedName>
        <fullName evidence="1">Uncharacterized protein</fullName>
    </submittedName>
</protein>
<comment type="caution">
    <text evidence="1">The sequence shown here is derived from an EMBL/GenBank/DDBJ whole genome shotgun (WGS) entry which is preliminary data.</text>
</comment>
<dbReference type="EMBL" id="BKCJ010522060">
    <property type="protein sequence ID" value="GFA95823.1"/>
    <property type="molecule type" value="Genomic_DNA"/>
</dbReference>
<name>A0A699KIE8_TANCI</name>
<reference evidence="1" key="1">
    <citation type="journal article" date="2019" name="Sci. Rep.">
        <title>Draft genome of Tanacetum cinerariifolium, the natural source of mosquito coil.</title>
        <authorList>
            <person name="Yamashiro T."/>
            <person name="Shiraishi A."/>
            <person name="Satake H."/>
            <person name="Nakayama K."/>
        </authorList>
    </citation>
    <scope>NUCLEOTIDE SEQUENCE</scope>
</reference>
<dbReference type="AlphaFoldDB" id="A0A699KIE8"/>